<evidence type="ECO:0000256" key="1">
    <source>
        <dbReference type="ARBA" id="ARBA00022729"/>
    </source>
</evidence>
<dbReference type="Pfam" id="PF18204">
    <property type="entry name" value="PGF-CTERM"/>
    <property type="match status" value="1"/>
</dbReference>
<dbReference type="KEGG" id="mhz:Metho_0217"/>
<dbReference type="Pfam" id="PF07752">
    <property type="entry name" value="S-layer"/>
    <property type="match status" value="2"/>
</dbReference>
<dbReference type="RefSeq" id="WP_015323670.1">
    <property type="nucleotide sequence ID" value="NC_019977.1"/>
</dbReference>
<keyword evidence="6" id="KW-1185">Reference proteome</keyword>
<dbReference type="AlphaFoldDB" id="L0KTP6"/>
<feature type="domain" description="S-layer family duplication" evidence="3">
    <location>
        <begin position="314"/>
        <end position="556"/>
    </location>
</feature>
<gene>
    <name evidence="5" type="ordered locus">Metho_0217</name>
</gene>
<feature type="domain" description="PGF-CTERM archaeal protein-sorting signal" evidence="4">
    <location>
        <begin position="636"/>
        <end position="657"/>
    </location>
</feature>
<evidence type="ECO:0000256" key="2">
    <source>
        <dbReference type="SAM" id="MobiDB-lite"/>
    </source>
</evidence>
<dbReference type="Gene3D" id="2.60.98.40">
    <property type="match status" value="2"/>
</dbReference>
<dbReference type="GeneID" id="14408159"/>
<dbReference type="Gene3D" id="2.60.40.4190">
    <property type="match status" value="2"/>
</dbReference>
<evidence type="ECO:0000313" key="5">
    <source>
        <dbReference type="EMBL" id="AGB48501.1"/>
    </source>
</evidence>
<dbReference type="Proteomes" id="UP000010866">
    <property type="component" value="Chromosome"/>
</dbReference>
<evidence type="ECO:0000259" key="4">
    <source>
        <dbReference type="Pfam" id="PF18204"/>
    </source>
</evidence>
<dbReference type="STRING" id="867904.Metho_0217"/>
<evidence type="ECO:0000313" key="6">
    <source>
        <dbReference type="Proteomes" id="UP000010866"/>
    </source>
</evidence>
<reference evidence="6" key="1">
    <citation type="submission" date="2012-02" db="EMBL/GenBank/DDBJ databases">
        <title>Complete sequence of chromosome of Methanomethylovorans hollandica DSM 15978.</title>
        <authorList>
            <person name="Lucas S."/>
            <person name="Copeland A."/>
            <person name="Lapidus A."/>
            <person name="Glavina del Rio T."/>
            <person name="Dalin E."/>
            <person name="Tice H."/>
            <person name="Bruce D."/>
            <person name="Goodwin L."/>
            <person name="Pitluck S."/>
            <person name="Peters L."/>
            <person name="Mikhailova N."/>
            <person name="Held B."/>
            <person name="Kyrpides N."/>
            <person name="Mavromatis K."/>
            <person name="Ivanova N."/>
            <person name="Brettin T."/>
            <person name="Detter J.C."/>
            <person name="Han C."/>
            <person name="Larimer F."/>
            <person name="Land M."/>
            <person name="Hauser L."/>
            <person name="Markowitz V."/>
            <person name="Cheng J.-F."/>
            <person name="Hugenholtz P."/>
            <person name="Woyke T."/>
            <person name="Wu D."/>
            <person name="Spring S."/>
            <person name="Schroeder M."/>
            <person name="Brambilla E."/>
            <person name="Klenk H.-P."/>
            <person name="Eisen J.A."/>
        </authorList>
    </citation>
    <scope>NUCLEOTIDE SEQUENCE [LARGE SCALE GENOMIC DNA]</scope>
    <source>
        <strain evidence="6">DSM 15978 / NBRC 107637 / DMS1</strain>
    </source>
</reference>
<dbReference type="GO" id="GO:0030115">
    <property type="term" value="C:S-layer"/>
    <property type="evidence" value="ECO:0007669"/>
    <property type="project" value="UniProtKB-SubCell"/>
</dbReference>
<dbReference type="OrthoDB" id="137508at2157"/>
<dbReference type="GO" id="GO:0005886">
    <property type="term" value="C:plasma membrane"/>
    <property type="evidence" value="ECO:0007669"/>
    <property type="project" value="UniProtKB-SubCell"/>
</dbReference>
<evidence type="ECO:0000259" key="3">
    <source>
        <dbReference type="Pfam" id="PF07752"/>
    </source>
</evidence>
<keyword evidence="1" id="KW-0732">Signal</keyword>
<name>L0KTP6_METHD</name>
<feature type="compositionally biased region" description="Polar residues" evidence="2">
    <location>
        <begin position="575"/>
        <end position="590"/>
    </location>
</feature>
<dbReference type="HOGENOM" id="CLU_014690_0_0_2"/>
<protein>
    <submittedName>
        <fullName evidence="5">S-layer-related duplication domain protein</fullName>
    </submittedName>
</protein>
<feature type="domain" description="S-layer family duplication" evidence="3">
    <location>
        <begin position="47"/>
        <end position="288"/>
    </location>
</feature>
<sequence length="658" mass="71952" precursor="true">MNKFAAVTIAALMLMAVFVSAASAATSVNTVEVRSPVFSGARLSEITVDFDYTEFAGFYYDIDDDIGSETMRIALVDDPRTIRDNGLIYTSTIQEVGYTYDNWAGEYPKMGFLAQEYVPVNGQPDVLSKLLLDSDDKYTLRVGQTLDLGEGYAVTPKQIDVDGNKVWLELTKDGAYLDDQVLTVTNTDVENSTWEYEEDDVGGEDDVVIMRVHVNEVFQGQVDSLAVVEGMWLISNEPMVIESDDTFGELEVTTIGDNYIELKNDGSIALTKNKEIALAGDVKIQVADSDDVRFYFFKEVTEPGTYPVRGSVATGSFDWDASSFAGFYYDIDANVASEEMNVIVSEGRNIADGALVYTSTMQSVDYEFSDWAGQYSKMGFLAEEYVPVNGQPDVLSKLLLDNDDKYTLRVGQTLDLGEGYALTPKQIDVDGNKVWLELTKDGAYLDDQVLTVTDTDVENSTWDYEEDDVGGEDDVVIMRAHVQEVFQGQVDSLAVVEGMWLISNEPMVIESDDTFGELEVTTIGDNYIELKNDGSMTLSKNKDIALAGNMFFKVADADALRYYPYAEYTIGGNGTTVPGNETPGNETPGNETPAVPGNETPTTPGTPTVVETPTTPVAPGNETPVNETPVEEPAGTPGFEAIFAVAGLLAVAYLVRRN</sequence>
<dbReference type="InterPro" id="IPR026371">
    <property type="entry name" value="PGF_CTERM"/>
</dbReference>
<dbReference type="NCBIfam" id="TIGR01567">
    <property type="entry name" value="S_layer_rel_Mac"/>
    <property type="match status" value="2"/>
</dbReference>
<feature type="region of interest" description="Disordered" evidence="2">
    <location>
        <begin position="571"/>
        <end position="632"/>
    </location>
</feature>
<organism evidence="5 6">
    <name type="scientific">Methanomethylovorans hollandica (strain DSM 15978 / NBRC 107637 / DMS1)</name>
    <dbReference type="NCBI Taxonomy" id="867904"/>
    <lineage>
        <taxon>Archaea</taxon>
        <taxon>Methanobacteriati</taxon>
        <taxon>Methanobacteriota</taxon>
        <taxon>Stenosarchaea group</taxon>
        <taxon>Methanomicrobia</taxon>
        <taxon>Methanosarcinales</taxon>
        <taxon>Methanosarcinaceae</taxon>
        <taxon>Methanomethylovorans</taxon>
    </lineage>
</organism>
<accession>L0KTP6</accession>
<proteinExistence type="predicted"/>
<dbReference type="NCBIfam" id="TIGR04126">
    <property type="entry name" value="PGF_CTERM"/>
    <property type="match status" value="1"/>
</dbReference>
<feature type="compositionally biased region" description="Low complexity" evidence="2">
    <location>
        <begin position="595"/>
        <end position="632"/>
    </location>
</feature>
<dbReference type="InterPro" id="IPR006457">
    <property type="entry name" value="S_layer-rel_Mac"/>
</dbReference>
<dbReference type="EMBL" id="CP003362">
    <property type="protein sequence ID" value="AGB48501.1"/>
    <property type="molecule type" value="Genomic_DNA"/>
</dbReference>